<evidence type="ECO:0000313" key="6">
    <source>
        <dbReference type="Proteomes" id="UP000001441"/>
    </source>
</evidence>
<name>D3RSX8_ALLVD</name>
<dbReference type="EMBL" id="CP001896">
    <property type="protein sequence ID" value="ADC62287.1"/>
    <property type="molecule type" value="Genomic_DNA"/>
</dbReference>
<keyword evidence="3" id="KW-0813">Transport</keyword>
<dbReference type="InterPro" id="IPR038495">
    <property type="entry name" value="ATPase_E_C"/>
</dbReference>
<dbReference type="KEGG" id="alv:Alvin_1352"/>
<protein>
    <recommendedName>
        <fullName evidence="2">V-type ATP synthase subunit E</fullName>
    </recommendedName>
</protein>
<gene>
    <name evidence="5" type="ordered locus">Alvin_1352</name>
</gene>
<keyword evidence="4" id="KW-0406">Ion transport</keyword>
<comment type="similarity">
    <text evidence="1">Belongs to the V-ATPase E subunit family.</text>
</comment>
<accession>D3RSX8</accession>
<dbReference type="HOGENOM" id="CLU_1299256_0_0_6"/>
<dbReference type="GO" id="GO:0033178">
    <property type="term" value="C:proton-transporting two-sector ATPase complex, catalytic domain"/>
    <property type="evidence" value="ECO:0007669"/>
    <property type="project" value="InterPro"/>
</dbReference>
<evidence type="ECO:0000313" key="5">
    <source>
        <dbReference type="EMBL" id="ADC62287.1"/>
    </source>
</evidence>
<dbReference type="InterPro" id="IPR002842">
    <property type="entry name" value="ATPase_V1_Esu"/>
</dbReference>
<dbReference type="RefSeq" id="WP_012970561.1">
    <property type="nucleotide sequence ID" value="NC_013851.1"/>
</dbReference>
<dbReference type="Pfam" id="PF01991">
    <property type="entry name" value="vATP-synt_E"/>
    <property type="match status" value="1"/>
</dbReference>
<dbReference type="STRING" id="572477.Alvin_1352"/>
<proteinExistence type="inferred from homology"/>
<dbReference type="eggNOG" id="COG1390">
    <property type="taxonomic scope" value="Bacteria"/>
</dbReference>
<evidence type="ECO:0000256" key="3">
    <source>
        <dbReference type="ARBA" id="ARBA00022448"/>
    </source>
</evidence>
<organism evidence="5 6">
    <name type="scientific">Allochromatium vinosum (strain ATCC 17899 / DSM 180 / NBRC 103801 / NCIMB 10441 / D)</name>
    <name type="common">Chromatium vinosum</name>
    <dbReference type="NCBI Taxonomy" id="572477"/>
    <lineage>
        <taxon>Bacteria</taxon>
        <taxon>Pseudomonadati</taxon>
        <taxon>Pseudomonadota</taxon>
        <taxon>Gammaproteobacteria</taxon>
        <taxon>Chromatiales</taxon>
        <taxon>Chromatiaceae</taxon>
        <taxon>Allochromatium</taxon>
    </lineage>
</organism>
<dbReference type="GO" id="GO:0046961">
    <property type="term" value="F:proton-transporting ATPase activity, rotational mechanism"/>
    <property type="evidence" value="ECO:0007669"/>
    <property type="project" value="InterPro"/>
</dbReference>
<dbReference type="SUPFAM" id="SSF160527">
    <property type="entry name" value="V-type ATPase subunit E-like"/>
    <property type="match status" value="1"/>
</dbReference>
<evidence type="ECO:0000256" key="4">
    <source>
        <dbReference type="ARBA" id="ARBA00023065"/>
    </source>
</evidence>
<keyword evidence="6" id="KW-1185">Reference proteome</keyword>
<dbReference type="Gene3D" id="3.30.2320.30">
    <property type="entry name" value="ATP synthase, E subunit, C-terminal"/>
    <property type="match status" value="1"/>
</dbReference>
<sequence length="215" mass="24551">MNQVEELERAILARAERLASEYRERAARSRDSILREAAERLRLRETREEAVAKALAERSFRQRVQASELKMQTHLDRMRWNLVLDVERRLADRMRAFMEDEPTYDAWLSALIVEAAGVIESPAIRITANAHDQRRLFMNWDAVVAALPHDKDATLAPAPEAIDTLGGVLVTSADGRIRVDHTFEGRLDRLRPRLQQTILERLLPGGFDTGNLFNG</sequence>
<reference evidence="5 6" key="1">
    <citation type="journal article" date="2011" name="Stand. Genomic Sci.">
        <title>Complete genome sequence of Allochromatium vinosum DSM 180(T).</title>
        <authorList>
            <person name="Weissgerber T."/>
            <person name="Zigann R."/>
            <person name="Bruce D."/>
            <person name="Chang Y.J."/>
            <person name="Detter J.C."/>
            <person name="Han C."/>
            <person name="Hauser L."/>
            <person name="Jeffries C.D."/>
            <person name="Land M."/>
            <person name="Munk A.C."/>
            <person name="Tapia R."/>
            <person name="Dahl C."/>
        </authorList>
    </citation>
    <scope>NUCLEOTIDE SEQUENCE [LARGE SCALE GENOMIC DNA]</scope>
    <source>
        <strain evidence="6">ATCC 17899 / DSM 180 / NBRC 103801 / NCIMB 10441 / D</strain>
    </source>
</reference>
<dbReference type="OrthoDB" id="5794867at2"/>
<dbReference type="Proteomes" id="UP000001441">
    <property type="component" value="Chromosome"/>
</dbReference>
<evidence type="ECO:0000256" key="2">
    <source>
        <dbReference type="ARBA" id="ARBA00020756"/>
    </source>
</evidence>
<evidence type="ECO:0000256" key="1">
    <source>
        <dbReference type="ARBA" id="ARBA00005901"/>
    </source>
</evidence>
<dbReference type="AlphaFoldDB" id="D3RSX8"/>